<dbReference type="Proteomes" id="UP000187891">
    <property type="component" value="Unassembled WGS sequence"/>
</dbReference>
<name>A0A1R3TYL7_9HYPH</name>
<dbReference type="EMBL" id="FMUE01000007">
    <property type="protein sequence ID" value="SCX27118.1"/>
    <property type="molecule type" value="Genomic_DNA"/>
</dbReference>
<evidence type="ECO:0000313" key="2">
    <source>
        <dbReference type="Proteomes" id="UP000187891"/>
    </source>
</evidence>
<sequence length="242" mass="27001">MSKTDNNSEVLSALVAEMIAEAPFERDGFEWALASQDEFCARLGGWSISKFFRQTSSKPFVRDVAKIDGRKKTIIRTGEPGPVTHDKLAKHMSSLLRRSRDRSRKALLDERDTLSSTMTCVPEADALKEVRIAKIDHLLNVLPTLTTHSEFGCMCGLAEIWPVGHQVEIFRSVLADWPAFMAGEKVAIWETGQGQEKFFDFPSMSVLRAFPQVGLELYVMEKQAAATALTPELRLLSALIAK</sequence>
<dbReference type="RefSeq" id="WP_077120692.1">
    <property type="nucleotide sequence ID" value="NZ_FMUE01000007.1"/>
</dbReference>
<accession>A0A1R3TYL7</accession>
<reference evidence="2" key="1">
    <citation type="submission" date="2016-10" db="EMBL/GenBank/DDBJ databases">
        <authorList>
            <person name="Wibberg D."/>
        </authorList>
    </citation>
    <scope>NUCLEOTIDE SEQUENCE [LARGE SCALE GENOMIC DNA]</scope>
</reference>
<protein>
    <submittedName>
        <fullName evidence="1">Uncharacterized protein</fullName>
    </submittedName>
</protein>
<organism evidence="1 2">
    <name type="scientific">Agrobacterium rosae</name>
    <dbReference type="NCBI Taxonomy" id="1972867"/>
    <lineage>
        <taxon>Bacteria</taxon>
        <taxon>Pseudomonadati</taxon>
        <taxon>Pseudomonadota</taxon>
        <taxon>Alphaproteobacteria</taxon>
        <taxon>Hyphomicrobiales</taxon>
        <taxon>Rhizobiaceae</taxon>
        <taxon>Rhizobium/Agrobacterium group</taxon>
        <taxon>Agrobacterium</taxon>
    </lineage>
</organism>
<dbReference type="AlphaFoldDB" id="A0A1R3TYL7"/>
<gene>
    <name evidence="1" type="ORF">DSM25559_2947</name>
</gene>
<evidence type="ECO:0000313" key="1">
    <source>
        <dbReference type="EMBL" id="SCX27118.1"/>
    </source>
</evidence>
<proteinExistence type="predicted"/>